<feature type="region of interest" description="Disordered" evidence="1">
    <location>
        <begin position="50"/>
        <end position="122"/>
    </location>
</feature>
<sequence length="147" mass="16461">MYPAYAELRDWKLRMKKAGLNPSTPLPIQLRRTLAPAAVRSLHELSMACRNEKRKPQTTPEEAQILDASKNGLIRTGSASAMRREEKRDVELPRSCSSYQGSKELSRMVATRNEEEARRGKAANKGILSKTITGFRRSTAKATGWMG</sequence>
<gene>
    <name evidence="2" type="ORF">HPP92_004391</name>
</gene>
<accession>A0A835RXA3</accession>
<dbReference type="EMBL" id="JADCNM010000002">
    <property type="protein sequence ID" value="KAG0493397.1"/>
    <property type="molecule type" value="Genomic_DNA"/>
</dbReference>
<evidence type="ECO:0000313" key="3">
    <source>
        <dbReference type="Proteomes" id="UP000639772"/>
    </source>
</evidence>
<dbReference type="OrthoDB" id="755797at2759"/>
<organism evidence="2 3">
    <name type="scientific">Vanilla planifolia</name>
    <name type="common">Vanilla</name>
    <dbReference type="NCBI Taxonomy" id="51239"/>
    <lineage>
        <taxon>Eukaryota</taxon>
        <taxon>Viridiplantae</taxon>
        <taxon>Streptophyta</taxon>
        <taxon>Embryophyta</taxon>
        <taxon>Tracheophyta</taxon>
        <taxon>Spermatophyta</taxon>
        <taxon>Magnoliopsida</taxon>
        <taxon>Liliopsida</taxon>
        <taxon>Asparagales</taxon>
        <taxon>Orchidaceae</taxon>
        <taxon>Vanilloideae</taxon>
        <taxon>Vanilleae</taxon>
        <taxon>Vanilla</taxon>
    </lineage>
</organism>
<evidence type="ECO:0000256" key="1">
    <source>
        <dbReference type="SAM" id="MobiDB-lite"/>
    </source>
</evidence>
<dbReference type="AlphaFoldDB" id="A0A835RXA3"/>
<name>A0A835RXA3_VANPL</name>
<reference evidence="2 3" key="1">
    <citation type="journal article" date="2020" name="Nat. Food">
        <title>A phased Vanilla planifolia genome enables genetic improvement of flavour and production.</title>
        <authorList>
            <person name="Hasing T."/>
            <person name="Tang H."/>
            <person name="Brym M."/>
            <person name="Khazi F."/>
            <person name="Huang T."/>
            <person name="Chambers A.H."/>
        </authorList>
    </citation>
    <scope>NUCLEOTIDE SEQUENCE [LARGE SCALE GENOMIC DNA]</scope>
    <source>
        <tissue evidence="2">Leaf</tissue>
    </source>
</reference>
<comment type="caution">
    <text evidence="2">The sequence shown here is derived from an EMBL/GenBank/DDBJ whole genome shotgun (WGS) entry which is preliminary data.</text>
</comment>
<protein>
    <submittedName>
        <fullName evidence="2">Uncharacterized protein</fullName>
    </submittedName>
</protein>
<feature type="compositionally biased region" description="Basic and acidic residues" evidence="1">
    <location>
        <begin position="82"/>
        <end position="92"/>
    </location>
</feature>
<proteinExistence type="predicted"/>
<evidence type="ECO:0000313" key="2">
    <source>
        <dbReference type="EMBL" id="KAG0493397.1"/>
    </source>
</evidence>
<dbReference type="Proteomes" id="UP000639772">
    <property type="component" value="Unassembled WGS sequence"/>
</dbReference>